<organism evidence="1 2">
    <name type="scientific">Pseudodesulfovibrio profundus</name>
    <dbReference type="NCBI Taxonomy" id="57320"/>
    <lineage>
        <taxon>Bacteria</taxon>
        <taxon>Pseudomonadati</taxon>
        <taxon>Thermodesulfobacteriota</taxon>
        <taxon>Desulfovibrionia</taxon>
        <taxon>Desulfovibrionales</taxon>
        <taxon>Desulfovibrionaceae</taxon>
    </lineage>
</organism>
<dbReference type="Proteomes" id="UP000219215">
    <property type="component" value="Chromosome DPRO"/>
</dbReference>
<gene>
    <name evidence="1" type="ORF">DPRO_2807</name>
</gene>
<sequence>MAMEKPQELDIVQMPVEGLAAYWLSIKKILDTKKGRTIIDDEIAHTDEPYIRHLLETVFSGLSREHVRRLAGVKRDVLLEDYTRKIDLMRIATYAVASGENPQITLVRMDSKFATPPITEDKALEMASAMFKAIQPRGVDFDILLSVDHKLQADRLLVKLLFFSMYARREGRESLEKFLPHFGSHFFSEGISLAIDNFDADFLGNHLKNMRDNLISETKRKMDMAFEMALAIRDKLSYEDIFRIARAYML</sequence>
<dbReference type="KEGG" id="pprf:DPRO_2807"/>
<keyword evidence="2" id="KW-1185">Reference proteome</keyword>
<accession>A0A2C8FBA3</accession>
<dbReference type="EMBL" id="LT907975">
    <property type="protein sequence ID" value="SOB59717.1"/>
    <property type="molecule type" value="Genomic_DNA"/>
</dbReference>
<evidence type="ECO:0000313" key="1">
    <source>
        <dbReference type="EMBL" id="SOB59717.1"/>
    </source>
</evidence>
<evidence type="ECO:0000313" key="2">
    <source>
        <dbReference type="Proteomes" id="UP000219215"/>
    </source>
</evidence>
<protein>
    <submittedName>
        <fullName evidence="1">Uncharacterized protein</fullName>
    </submittedName>
</protein>
<dbReference type="AlphaFoldDB" id="A0A2C8FBA3"/>
<proteinExistence type="predicted"/>
<name>A0A2C8FBA3_9BACT</name>
<reference evidence="2" key="1">
    <citation type="submission" date="2017-09" db="EMBL/GenBank/DDBJ databases">
        <authorList>
            <person name="Regsiter A."/>
            <person name="William W."/>
        </authorList>
    </citation>
    <scope>NUCLEOTIDE SEQUENCE [LARGE SCALE GENOMIC DNA]</scope>
    <source>
        <strain evidence="2">500-1</strain>
    </source>
</reference>